<accession>A0ABT3SUB5</accession>
<keyword evidence="1" id="KW-0732">Signal</keyword>
<dbReference type="Proteomes" id="UP001143307">
    <property type="component" value="Unassembled WGS sequence"/>
</dbReference>
<feature type="signal peptide" evidence="1">
    <location>
        <begin position="1"/>
        <end position="21"/>
    </location>
</feature>
<evidence type="ECO:0000313" key="3">
    <source>
        <dbReference type="Proteomes" id="UP001143307"/>
    </source>
</evidence>
<keyword evidence="3" id="KW-1185">Reference proteome</keyword>
<evidence type="ECO:0000313" key="2">
    <source>
        <dbReference type="EMBL" id="MCX2972884.1"/>
    </source>
</evidence>
<proteinExistence type="predicted"/>
<feature type="chain" id="PRO_5047411939" evidence="1">
    <location>
        <begin position="22"/>
        <end position="213"/>
    </location>
</feature>
<evidence type="ECO:0000256" key="1">
    <source>
        <dbReference type="SAM" id="SignalP"/>
    </source>
</evidence>
<dbReference type="PROSITE" id="PS51257">
    <property type="entry name" value="PROKAR_LIPOPROTEIN"/>
    <property type="match status" value="1"/>
</dbReference>
<gene>
    <name evidence="2" type="ORF">EYC87_04695</name>
</gene>
<comment type="caution">
    <text evidence="2">The sequence shown here is derived from an EMBL/GenBank/DDBJ whole genome shotgun (WGS) entry which is preliminary data.</text>
</comment>
<reference evidence="2" key="1">
    <citation type="submission" date="2019-02" db="EMBL/GenBank/DDBJ databases">
        <authorList>
            <person name="Li S.-H."/>
        </authorList>
    </citation>
    <scope>NUCLEOTIDE SEQUENCE</scope>
    <source>
        <strain evidence="2">IMCC8485</strain>
    </source>
</reference>
<dbReference type="RefSeq" id="WP_279251840.1">
    <property type="nucleotide sequence ID" value="NZ_SHNP01000001.1"/>
</dbReference>
<dbReference type="EMBL" id="SHNP01000001">
    <property type="protein sequence ID" value="MCX2972884.1"/>
    <property type="molecule type" value="Genomic_DNA"/>
</dbReference>
<sequence length="213" mass="23099">MKYLVRSATCLFVVIAISACSAPSIDEQPAQEFAVEGLHSVSATGFEKAYVLPGANLADYRAVVFEPFRSAEADVTGTTVTGTNRRDWQMTPARQVKLSQAWGNATGHAFRDYPREETREQGLRVEAELTRISPGRSSNTSALTVGSASSANREVVNVSVEFRLFDEASGQLLAVVRDRQAIGALQWTRAAGVDMANLLNSWAALLHTRISGH</sequence>
<protein>
    <submittedName>
        <fullName evidence="2">DUF3313 family protein</fullName>
    </submittedName>
</protein>
<organism evidence="2 3">
    <name type="scientific">Candidatus Seongchinamella marina</name>
    <dbReference type="NCBI Taxonomy" id="2518990"/>
    <lineage>
        <taxon>Bacteria</taxon>
        <taxon>Pseudomonadati</taxon>
        <taxon>Pseudomonadota</taxon>
        <taxon>Gammaproteobacteria</taxon>
        <taxon>Cellvibrionales</taxon>
        <taxon>Halieaceae</taxon>
        <taxon>Seongchinamella</taxon>
    </lineage>
</organism>
<name>A0ABT3SUB5_9GAMM</name>